<feature type="transmembrane region" description="Helical" evidence="1">
    <location>
        <begin position="16"/>
        <end position="34"/>
    </location>
</feature>
<feature type="transmembrane region" description="Helical" evidence="1">
    <location>
        <begin position="83"/>
        <end position="101"/>
    </location>
</feature>
<protein>
    <submittedName>
        <fullName evidence="2">Uncharacterized protein</fullName>
    </submittedName>
</protein>
<comment type="caution">
    <text evidence="2">The sequence shown here is derived from an EMBL/GenBank/DDBJ whole genome shotgun (WGS) entry which is preliminary data.</text>
</comment>
<evidence type="ECO:0000313" key="3">
    <source>
        <dbReference type="Proteomes" id="UP000189835"/>
    </source>
</evidence>
<reference evidence="2 3" key="1">
    <citation type="submission" date="2017-02" db="EMBL/GenBank/DDBJ databases">
        <title>Genome sequence of Microcystis aeruginosa KW.</title>
        <authorList>
            <person name="Oh H.-M."/>
            <person name="Ahn C.-Y."/>
            <person name="Jeong H."/>
            <person name="Srivastava A."/>
            <person name="Lee H.-G."/>
            <person name="Kang S.-R."/>
        </authorList>
    </citation>
    <scope>NUCLEOTIDE SEQUENCE [LARGE SCALE GENOMIC DNA]</scope>
    <source>
        <strain evidence="2 3">KW</strain>
    </source>
</reference>
<keyword evidence="1" id="KW-0812">Transmembrane</keyword>
<gene>
    <name evidence="2" type="ORF">B1L04_20840</name>
</gene>
<organism evidence="2 3">
    <name type="scientific">Microcystis aeruginosa KW</name>
    <dbReference type="NCBI Taxonomy" id="1960155"/>
    <lineage>
        <taxon>Bacteria</taxon>
        <taxon>Bacillati</taxon>
        <taxon>Cyanobacteriota</taxon>
        <taxon>Cyanophyceae</taxon>
        <taxon>Oscillatoriophycideae</taxon>
        <taxon>Chroococcales</taxon>
        <taxon>Microcystaceae</taxon>
        <taxon>Microcystis</taxon>
    </lineage>
</organism>
<dbReference type="RefSeq" id="WP_079209242.1">
    <property type="nucleotide sequence ID" value="NZ_MVGR01000005.1"/>
</dbReference>
<feature type="transmembrane region" description="Helical" evidence="1">
    <location>
        <begin position="46"/>
        <end position="63"/>
    </location>
</feature>
<evidence type="ECO:0000256" key="1">
    <source>
        <dbReference type="SAM" id="Phobius"/>
    </source>
</evidence>
<dbReference type="EMBL" id="MVGR01000005">
    <property type="protein sequence ID" value="OPF15015.1"/>
    <property type="molecule type" value="Genomic_DNA"/>
</dbReference>
<sequence>MTNSNQPGSNSTWEKIVAIFLATVVLGTFIFYVFNPPPTADATLALIRFLAAAFSGLAAFLFVGDLNLEGTIPGLDNKVKVKAAGGFAAFLLVFVLFFYGIKPSEDSNLPNSQPLTLWGSYPTLALFDPTQPTIPDILTKELELDKNPIIFQKSPVFDSIQTFIKETGNQDFISNLKQINQINPLQTSVNYKNQTKNSNSNETANQSQGQFEQDGLIQEGKDAIARAEYNPILLEFSNKLQEAPWTATLFSEDTFDTPVIFQYPQLADIGKSTLKAKDFGFSDDLWGTNNTWITKVIQANPQQRGLVGYQYQFITDLSQNNLLPGGCTGFKMVIDTDLFMPYVKLIDIWNSSEKPIPLNSITYKIANKEANPYKLSDATERSKLFKSATNTTDNINVILQPKRHYLIPIEFGFMFDQERKSSVENLSQNLIYIPKPLPKDIELTFGSSVEEIKKYNQKITQSINLSNDFLNQIKTNKNDIDVPRKLAIGSVINVESMIVNQRKIFIPKPGDEFSSSIAQGLGLGSCPYLLVYDTGKGYWLDLGTVLYSRASQDLQDTEIHALGNQTTKIKLQERENEITYLDYIAILYTEYDTGIHREITPNIFSITKIDGQYLVLNKGQNLEIDLSNLIPANATAIQLKINGYYTRI</sequence>
<name>A0A1V4BLY4_MICAE</name>
<keyword evidence="1" id="KW-0472">Membrane</keyword>
<dbReference type="Proteomes" id="UP000189835">
    <property type="component" value="Unassembled WGS sequence"/>
</dbReference>
<dbReference type="AlphaFoldDB" id="A0A1V4BLY4"/>
<evidence type="ECO:0000313" key="2">
    <source>
        <dbReference type="EMBL" id="OPF15015.1"/>
    </source>
</evidence>
<accession>A0A1V4BLY4</accession>
<keyword evidence="1" id="KW-1133">Transmembrane helix</keyword>
<proteinExistence type="predicted"/>